<reference evidence="8 9" key="1">
    <citation type="submission" date="2019-07" db="EMBL/GenBank/DDBJ databases">
        <title>Criibacterium bergeronii gen. nov., sp. nov. isolated from human clinical samples.</title>
        <authorList>
            <person name="Maheux A.F."/>
            <person name="Boudreau D.K."/>
            <person name="Berube E."/>
            <person name="Brodeur S."/>
            <person name="Bernard K.A."/>
            <person name="Abed J.Y."/>
            <person name="Ducrey E."/>
            <person name="Guay E.F."/>
            <person name="Raymond F."/>
            <person name="Corbeil J."/>
            <person name="Domingo M.-C."/>
            <person name="Roy P.H."/>
            <person name="Boissinot M."/>
            <person name="Tocheva E.I."/>
            <person name="Omar R.F."/>
        </authorList>
    </citation>
    <scope>NUCLEOTIDE SEQUENCE [LARGE SCALE GENOMIC DNA]</scope>
    <source>
        <strain evidence="8 9">CCRI-24246</strain>
    </source>
</reference>
<dbReference type="AlphaFoldDB" id="A0A552V3M2"/>
<dbReference type="SUPFAM" id="SSF53328">
    <property type="entry name" value="Formyltransferase"/>
    <property type="match status" value="1"/>
</dbReference>
<dbReference type="HAMAP" id="MF_00182">
    <property type="entry name" value="Formyl_trans"/>
    <property type="match status" value="1"/>
</dbReference>
<evidence type="ECO:0000256" key="4">
    <source>
        <dbReference type="ARBA" id="ARBA00022917"/>
    </source>
</evidence>
<evidence type="ECO:0000256" key="2">
    <source>
        <dbReference type="ARBA" id="ARBA00012261"/>
    </source>
</evidence>
<keyword evidence="4 5" id="KW-0648">Protein biosynthesis</keyword>
<dbReference type="InterPro" id="IPR001555">
    <property type="entry name" value="GART_AS"/>
</dbReference>
<evidence type="ECO:0000259" key="7">
    <source>
        <dbReference type="Pfam" id="PF02911"/>
    </source>
</evidence>
<comment type="caution">
    <text evidence="8">The sequence shown here is derived from an EMBL/GenBank/DDBJ whole genome shotgun (WGS) entry which is preliminary data.</text>
</comment>
<feature type="domain" description="Formyl transferase C-terminal" evidence="7">
    <location>
        <begin position="205"/>
        <end position="300"/>
    </location>
</feature>
<dbReference type="InterPro" id="IPR041711">
    <property type="entry name" value="Met-tRNA-FMT_N"/>
</dbReference>
<name>A0A552V3M2_9FIRM</name>
<evidence type="ECO:0000313" key="9">
    <source>
        <dbReference type="Proteomes" id="UP000319424"/>
    </source>
</evidence>
<evidence type="ECO:0000256" key="3">
    <source>
        <dbReference type="ARBA" id="ARBA00022679"/>
    </source>
</evidence>
<dbReference type="Pfam" id="PF00551">
    <property type="entry name" value="Formyl_trans_N"/>
    <property type="match status" value="1"/>
</dbReference>
<gene>
    <name evidence="5" type="primary">fmt</name>
    <name evidence="8" type="ORF">FL857_07925</name>
</gene>
<dbReference type="OrthoDB" id="9802815at2"/>
<feature type="binding site" evidence="5">
    <location>
        <begin position="109"/>
        <end position="112"/>
    </location>
    <ligand>
        <name>(6S)-5,6,7,8-tetrahydrofolate</name>
        <dbReference type="ChEBI" id="CHEBI:57453"/>
    </ligand>
</feature>
<dbReference type="InterPro" id="IPR036477">
    <property type="entry name" value="Formyl_transf_N_sf"/>
</dbReference>
<dbReference type="PROSITE" id="PS00373">
    <property type="entry name" value="GART"/>
    <property type="match status" value="1"/>
</dbReference>
<dbReference type="RefSeq" id="WP_144398404.1">
    <property type="nucleotide sequence ID" value="NZ_VJXW01000011.1"/>
</dbReference>
<comment type="function">
    <text evidence="5">Attaches a formyl group to the free amino group of methionyl-tRNA(fMet). The formyl group appears to play a dual role in the initiator identity of N-formylmethionyl-tRNA by promoting its recognition by IF2 and preventing the misappropriation of this tRNA by the elongation apparatus.</text>
</comment>
<dbReference type="Pfam" id="PF02911">
    <property type="entry name" value="Formyl_trans_C"/>
    <property type="match status" value="1"/>
</dbReference>
<dbReference type="InterPro" id="IPR005793">
    <property type="entry name" value="Formyl_trans_C"/>
</dbReference>
<dbReference type="PANTHER" id="PTHR11138:SF5">
    <property type="entry name" value="METHIONYL-TRNA FORMYLTRANSFERASE, MITOCHONDRIAL"/>
    <property type="match status" value="1"/>
</dbReference>
<comment type="catalytic activity">
    <reaction evidence="5">
        <text>L-methionyl-tRNA(fMet) + (6R)-10-formyltetrahydrofolate = N-formyl-L-methionyl-tRNA(fMet) + (6S)-5,6,7,8-tetrahydrofolate + H(+)</text>
        <dbReference type="Rhea" id="RHEA:24380"/>
        <dbReference type="Rhea" id="RHEA-COMP:9952"/>
        <dbReference type="Rhea" id="RHEA-COMP:9953"/>
        <dbReference type="ChEBI" id="CHEBI:15378"/>
        <dbReference type="ChEBI" id="CHEBI:57453"/>
        <dbReference type="ChEBI" id="CHEBI:78530"/>
        <dbReference type="ChEBI" id="CHEBI:78844"/>
        <dbReference type="ChEBI" id="CHEBI:195366"/>
        <dbReference type="EC" id="2.1.2.9"/>
    </reaction>
</comment>
<evidence type="ECO:0000313" key="8">
    <source>
        <dbReference type="EMBL" id="TRW25048.1"/>
    </source>
</evidence>
<dbReference type="InterPro" id="IPR002376">
    <property type="entry name" value="Formyl_transf_N"/>
</dbReference>
<evidence type="ECO:0000259" key="6">
    <source>
        <dbReference type="Pfam" id="PF00551"/>
    </source>
</evidence>
<dbReference type="InterPro" id="IPR044135">
    <property type="entry name" value="Met-tRNA-FMT_C"/>
</dbReference>
<dbReference type="EC" id="2.1.2.9" evidence="2 5"/>
<dbReference type="FunFam" id="3.40.50.12230:FF:000001">
    <property type="entry name" value="Methionyl-tRNA formyltransferase"/>
    <property type="match status" value="1"/>
</dbReference>
<dbReference type="InterPro" id="IPR005794">
    <property type="entry name" value="Fmt"/>
</dbReference>
<evidence type="ECO:0000256" key="1">
    <source>
        <dbReference type="ARBA" id="ARBA00010699"/>
    </source>
</evidence>
<dbReference type="InterPro" id="IPR011034">
    <property type="entry name" value="Formyl_transferase-like_C_sf"/>
</dbReference>
<comment type="similarity">
    <text evidence="1 5">Belongs to the Fmt family.</text>
</comment>
<keyword evidence="3 5" id="KW-0808">Transferase</keyword>
<proteinExistence type="inferred from homology"/>
<dbReference type="GO" id="GO:0004479">
    <property type="term" value="F:methionyl-tRNA formyltransferase activity"/>
    <property type="evidence" value="ECO:0007669"/>
    <property type="project" value="UniProtKB-UniRule"/>
</dbReference>
<dbReference type="PANTHER" id="PTHR11138">
    <property type="entry name" value="METHIONYL-TRNA FORMYLTRANSFERASE"/>
    <property type="match status" value="1"/>
</dbReference>
<dbReference type="EMBL" id="VJXW01000011">
    <property type="protein sequence ID" value="TRW25048.1"/>
    <property type="molecule type" value="Genomic_DNA"/>
</dbReference>
<dbReference type="Proteomes" id="UP000319424">
    <property type="component" value="Unassembled WGS sequence"/>
</dbReference>
<dbReference type="CDD" id="cd08704">
    <property type="entry name" value="Met_tRNA_FMT_C"/>
    <property type="match status" value="1"/>
</dbReference>
<accession>A0A552V3M2</accession>
<protein>
    <recommendedName>
        <fullName evidence="2 5">Methionyl-tRNA formyltransferase</fullName>
        <ecNumber evidence="2 5">2.1.2.9</ecNumber>
    </recommendedName>
</protein>
<dbReference type="Gene3D" id="3.40.50.12230">
    <property type="match status" value="1"/>
</dbReference>
<dbReference type="GO" id="GO:0005829">
    <property type="term" value="C:cytosol"/>
    <property type="evidence" value="ECO:0007669"/>
    <property type="project" value="TreeGrafter"/>
</dbReference>
<dbReference type="CDD" id="cd08646">
    <property type="entry name" value="FMT_core_Met-tRNA-FMT_N"/>
    <property type="match status" value="1"/>
</dbReference>
<organism evidence="8 9">
    <name type="scientific">Criibacterium bergeronii</name>
    <dbReference type="NCBI Taxonomy" id="1871336"/>
    <lineage>
        <taxon>Bacteria</taxon>
        <taxon>Bacillati</taxon>
        <taxon>Bacillota</taxon>
        <taxon>Clostridia</taxon>
        <taxon>Peptostreptococcales</taxon>
        <taxon>Filifactoraceae</taxon>
        <taxon>Criibacterium</taxon>
    </lineage>
</organism>
<dbReference type="SUPFAM" id="SSF50486">
    <property type="entry name" value="FMT C-terminal domain-like"/>
    <property type="match status" value="1"/>
</dbReference>
<sequence length="309" mass="33970">MRAIFMGTPAFAVHSLDTIINKGVEVVLVITQEDKKQGRKMKLEMSDVKKRALELNLEVYQPHSVRSEESVQKIKDLAPDFIVETAYGQYIPKEIIDIPKYGIINVHPSLLPKYRGATPINQAILNGDTVTGVTTMQVDEGMDTGDIILSDEIEIDATDTAQTLSEKLAVLSEKTLGNTINMLHLGIPLNAKPQDDSLATNTTLITKEMGHIDYTKSADEIINHIRGYQPWPCAYSFLNDKSLKIYSAVSTGIKSKQAPGTVVSSDKALIVSTGTNDIIINELQLAGKNRMNTSDFLRGNKIEIGTVLK</sequence>
<dbReference type="NCBIfam" id="TIGR00460">
    <property type="entry name" value="fmt"/>
    <property type="match status" value="1"/>
</dbReference>
<feature type="domain" description="Formyl transferase N-terminal" evidence="6">
    <location>
        <begin position="2"/>
        <end position="176"/>
    </location>
</feature>
<evidence type="ECO:0000256" key="5">
    <source>
        <dbReference type="HAMAP-Rule" id="MF_00182"/>
    </source>
</evidence>